<feature type="chain" id="PRO_5006668686" description="Lactococcin 972 family bacteriocin" evidence="1">
    <location>
        <begin position="29"/>
        <end position="129"/>
    </location>
</feature>
<reference evidence="3 5" key="3">
    <citation type="submission" date="2023-03" db="EMBL/GenBank/DDBJ databases">
        <title>Agriculturally important microbes genome sequencing.</title>
        <authorList>
            <person name="Dunlap C."/>
        </authorList>
    </citation>
    <scope>NUCLEOTIDE SEQUENCE [LARGE SCALE GENOMIC DNA]</scope>
    <source>
        <strain evidence="3 5">CBP-3203</strain>
    </source>
</reference>
<accession>A0A0T6BI05</accession>
<keyword evidence="5" id="KW-1185">Reference proteome</keyword>
<evidence type="ECO:0000256" key="1">
    <source>
        <dbReference type="SAM" id="SignalP"/>
    </source>
</evidence>
<dbReference type="EMBL" id="LECW02000082">
    <property type="protein sequence ID" value="KRT87079.1"/>
    <property type="molecule type" value="Genomic_DNA"/>
</dbReference>
<keyword evidence="1" id="KW-0732">Signal</keyword>
<dbReference type="RefSeq" id="WP_048354142.1">
    <property type="nucleotide sequence ID" value="NZ_JARRTL010000027.1"/>
</dbReference>
<reference evidence="2 4" key="1">
    <citation type="journal article" date="2015" name="Int. J. Syst. Evol. Microbiol.">
        <title>Bacillus glycinifermentans sp. nov., isolated from fermented soybean paste.</title>
        <authorList>
            <person name="Kim S.J."/>
            <person name="Dunlap C.A."/>
            <person name="Kwon S.W."/>
            <person name="Rooney A.P."/>
        </authorList>
    </citation>
    <scope>NUCLEOTIDE SEQUENCE [LARGE SCALE GENOMIC DNA]</scope>
    <source>
        <strain evidence="2 4">GO-13</strain>
    </source>
</reference>
<evidence type="ECO:0000313" key="2">
    <source>
        <dbReference type="EMBL" id="KRT87079.1"/>
    </source>
</evidence>
<dbReference type="Proteomes" id="UP000036168">
    <property type="component" value="Unassembled WGS sequence"/>
</dbReference>
<protein>
    <recommendedName>
        <fullName evidence="6">Lactococcin 972 family bacteriocin</fullName>
    </recommendedName>
</protein>
<evidence type="ECO:0000313" key="5">
    <source>
        <dbReference type="Proteomes" id="UP001341297"/>
    </source>
</evidence>
<dbReference type="AlphaFoldDB" id="A0A0T6BI05"/>
<feature type="signal peptide" evidence="1">
    <location>
        <begin position="1"/>
        <end position="28"/>
    </location>
</feature>
<organism evidence="2 4">
    <name type="scientific">Bacillus glycinifermentans</name>
    <dbReference type="NCBI Taxonomy" id="1664069"/>
    <lineage>
        <taxon>Bacteria</taxon>
        <taxon>Bacillati</taxon>
        <taxon>Bacillota</taxon>
        <taxon>Bacilli</taxon>
        <taxon>Bacillales</taxon>
        <taxon>Bacillaceae</taxon>
        <taxon>Bacillus</taxon>
    </lineage>
</organism>
<reference evidence="2" key="2">
    <citation type="submission" date="2015-10" db="EMBL/GenBank/DDBJ databases">
        <authorList>
            <person name="Gilbert D.G."/>
        </authorList>
    </citation>
    <scope>NUCLEOTIDE SEQUENCE</scope>
    <source>
        <strain evidence="2">GO-13</strain>
    </source>
</reference>
<evidence type="ECO:0000313" key="3">
    <source>
        <dbReference type="EMBL" id="MEC0487128.1"/>
    </source>
</evidence>
<evidence type="ECO:0000313" key="4">
    <source>
        <dbReference type="Proteomes" id="UP000036168"/>
    </source>
</evidence>
<comment type="caution">
    <text evidence="2">The sequence shown here is derived from an EMBL/GenBank/DDBJ whole genome shotgun (WGS) entry which is preliminary data.</text>
</comment>
<dbReference type="Proteomes" id="UP001341297">
    <property type="component" value="Unassembled WGS sequence"/>
</dbReference>
<gene>
    <name evidence="2" type="ORF">AB447_208920</name>
    <name evidence="3" type="ORF">P8828_20450</name>
</gene>
<sequence length="129" mass="14288">MKRKSVVLSAVALAGLVGSSLIPSNAHASEYLGWDEESGIVNPDNYSISAKNKPDSHKGWSELNYKMNRHRAVGVTKWKGKRHYTTARYERRWPFSGVITSSGRVWGTGKTVAKSGWCQGGTARTYWGN</sequence>
<proteinExistence type="predicted"/>
<evidence type="ECO:0008006" key="6">
    <source>
        <dbReference type="Google" id="ProtNLM"/>
    </source>
</evidence>
<name>A0A0T6BI05_9BACI</name>
<dbReference type="OrthoDB" id="5023307at2"/>
<dbReference type="EMBL" id="JARRTL010000027">
    <property type="protein sequence ID" value="MEC0487128.1"/>
    <property type="molecule type" value="Genomic_DNA"/>
</dbReference>